<evidence type="ECO:0000259" key="3">
    <source>
        <dbReference type="Pfam" id="PF07587"/>
    </source>
</evidence>
<sequence length="551" mass="60963">MSVRLRVAAFLAALVFPAMSSAAEKAGQAPAPRAVKDPADSLAALIDAYLAKDWEARGLAPAEAADDAEFVRRVYLDLIGRAPKAAEARAFLDDPTPGKRIKLVDALLKVPGHANYFAAVTRSQWLPQAANNFQLIQFGSQFETWLQAQYRANTPADQLVKRILTVKLTVNNQNPMFRFVQGDPSDPESQLITGFYSANEGKAEALGSAVSRLFLGVKLECAQCHDHPFAPYTRDQFWQFAAFFSELNPLAGPRPSFVGPVLPQADRNTIRVAGTDKKVTATFFDGTSPEWAPDRLPRVELADWLVTAKNPYFAKNVANRMWAHFFGIGLQDPVDEPGENNPPSHPELLTALGRAFAENGFDNRTLIRAITRTRAYQLTSRMTHPGQADPRRFARMNLKGLTPAQLFDTLVAATGFREPAAFRNQQNFGFVQPNNPRSQFLSRFVSSDRPTETSTTILQALMLMNGEFIGDQTDLVKSEVLAAVADVPSWDTKQRVGALFLTAFARNPTPDELEKFSSYVDRGGANNNDKKKALADVFWVLLNSPEFLFNH</sequence>
<dbReference type="EMBL" id="CP053452">
    <property type="protein sequence ID" value="QJW99116.1"/>
    <property type="molecule type" value="Genomic_DNA"/>
</dbReference>
<reference evidence="5" key="1">
    <citation type="submission" date="2020-05" db="EMBL/GenBank/DDBJ databases">
        <title>Frigoriglobus tundricola gen. nov., sp. nov., a psychrotolerant cellulolytic planctomycete of the family Gemmataceae with two divergent copies of 16S rRNA gene.</title>
        <authorList>
            <person name="Kulichevskaya I.S."/>
            <person name="Ivanova A.A."/>
            <person name="Naumoff D.G."/>
            <person name="Beletsky A.V."/>
            <person name="Rijpstra W.I.C."/>
            <person name="Sinninghe Damste J.S."/>
            <person name="Mardanov A.V."/>
            <person name="Ravin N.V."/>
            <person name="Dedysh S.N."/>
        </authorList>
    </citation>
    <scope>NUCLEOTIDE SEQUENCE [LARGE SCALE GENOMIC DNA]</scope>
    <source>
        <strain evidence="5">PL17</strain>
    </source>
</reference>
<evidence type="ECO:0000259" key="2">
    <source>
        <dbReference type="Pfam" id="PF07583"/>
    </source>
</evidence>
<feature type="domain" description="DUF1553" evidence="3">
    <location>
        <begin position="298"/>
        <end position="519"/>
    </location>
</feature>
<keyword evidence="1" id="KW-0732">Signal</keyword>
<evidence type="ECO:0000313" key="4">
    <source>
        <dbReference type="EMBL" id="QJW99116.1"/>
    </source>
</evidence>
<feature type="domain" description="DUF1549" evidence="2">
    <location>
        <begin position="46"/>
        <end position="247"/>
    </location>
</feature>
<dbReference type="Pfam" id="PF07587">
    <property type="entry name" value="PSD1"/>
    <property type="match status" value="1"/>
</dbReference>
<name>A0A6M5Z075_9BACT</name>
<evidence type="ECO:0008006" key="6">
    <source>
        <dbReference type="Google" id="ProtNLM"/>
    </source>
</evidence>
<evidence type="ECO:0000313" key="5">
    <source>
        <dbReference type="Proteomes" id="UP000503447"/>
    </source>
</evidence>
<dbReference type="Pfam" id="PF07583">
    <property type="entry name" value="PSCyt2"/>
    <property type="match status" value="1"/>
</dbReference>
<dbReference type="RefSeq" id="WP_171474144.1">
    <property type="nucleotide sequence ID" value="NZ_CP053452.2"/>
</dbReference>
<dbReference type="PANTHER" id="PTHR35889:SF3">
    <property type="entry name" value="F-BOX DOMAIN-CONTAINING PROTEIN"/>
    <property type="match status" value="1"/>
</dbReference>
<keyword evidence="5" id="KW-1185">Reference proteome</keyword>
<organism evidence="4 5">
    <name type="scientific">Frigoriglobus tundricola</name>
    <dbReference type="NCBI Taxonomy" id="2774151"/>
    <lineage>
        <taxon>Bacteria</taxon>
        <taxon>Pseudomonadati</taxon>
        <taxon>Planctomycetota</taxon>
        <taxon>Planctomycetia</taxon>
        <taxon>Gemmatales</taxon>
        <taxon>Gemmataceae</taxon>
        <taxon>Frigoriglobus</taxon>
    </lineage>
</organism>
<protein>
    <recommendedName>
        <fullName evidence="6">DUF1553 domain-containing protein</fullName>
    </recommendedName>
</protein>
<dbReference type="KEGG" id="ftj:FTUN_6714"/>
<feature type="chain" id="PRO_5026961389" description="DUF1553 domain-containing protein" evidence="1">
    <location>
        <begin position="23"/>
        <end position="551"/>
    </location>
</feature>
<accession>A0A6M5Z075</accession>
<dbReference type="InterPro" id="IPR022655">
    <property type="entry name" value="DUF1553"/>
</dbReference>
<evidence type="ECO:0000256" key="1">
    <source>
        <dbReference type="SAM" id="SignalP"/>
    </source>
</evidence>
<dbReference type="AlphaFoldDB" id="A0A6M5Z075"/>
<proteinExistence type="predicted"/>
<dbReference type="Proteomes" id="UP000503447">
    <property type="component" value="Chromosome"/>
</dbReference>
<dbReference type="InterPro" id="IPR011444">
    <property type="entry name" value="DUF1549"/>
</dbReference>
<gene>
    <name evidence="4" type="ORF">FTUN_6714</name>
</gene>
<feature type="signal peptide" evidence="1">
    <location>
        <begin position="1"/>
        <end position="22"/>
    </location>
</feature>
<dbReference type="PANTHER" id="PTHR35889">
    <property type="entry name" value="CYCLOINULO-OLIGOSACCHARIDE FRUCTANOTRANSFERASE-RELATED"/>
    <property type="match status" value="1"/>
</dbReference>